<feature type="region of interest" description="Disordered" evidence="1">
    <location>
        <begin position="76"/>
        <end position="123"/>
    </location>
</feature>
<dbReference type="EMBL" id="KQ965749">
    <property type="protein sequence ID" value="KXS16925.1"/>
    <property type="molecule type" value="Genomic_DNA"/>
</dbReference>
<dbReference type="Proteomes" id="UP000070544">
    <property type="component" value="Unassembled WGS sequence"/>
</dbReference>
<keyword evidence="3" id="KW-1185">Reference proteome</keyword>
<feature type="compositionally biased region" description="Low complexity" evidence="1">
    <location>
        <begin position="174"/>
        <end position="197"/>
    </location>
</feature>
<feature type="compositionally biased region" description="Basic and acidic residues" evidence="1">
    <location>
        <begin position="76"/>
        <end position="85"/>
    </location>
</feature>
<gene>
    <name evidence="2" type="ORF">M427DRAFT_68694</name>
</gene>
<feature type="region of interest" description="Disordered" evidence="1">
    <location>
        <begin position="167"/>
        <end position="203"/>
    </location>
</feature>
<dbReference type="AlphaFoldDB" id="A0A139AKG3"/>
<evidence type="ECO:0000256" key="1">
    <source>
        <dbReference type="SAM" id="MobiDB-lite"/>
    </source>
</evidence>
<feature type="compositionally biased region" description="Polar residues" evidence="1">
    <location>
        <begin position="86"/>
        <end position="102"/>
    </location>
</feature>
<sequence length="273" mass="29240">MQGGVRHLTVAEWETQDEDRSAENVTVDFAWENKQMQKAMRQWGKQTKVPNTGNQEAMVEAQKLKVKYLAVGKCETQKKERKDEATSSVDIPQEKQQIQNAPMQAWKKQTGEKMKKPKAKTSYNETEEAAVEAVPQKPKVKHITLVEEWDQMAKMMTVHIPCAAGGGTRSGQELPARTCAPAASASTTPLATSSSSRSSDRPLGDVTLADMAFVPTLASVGGGLDSGPWQSPAPAKYACPEEAEGGVGEKVLWGQARGLAGGVGGLGGFGKGV</sequence>
<accession>A0A139AKG3</accession>
<evidence type="ECO:0000313" key="2">
    <source>
        <dbReference type="EMBL" id="KXS16925.1"/>
    </source>
</evidence>
<protein>
    <submittedName>
        <fullName evidence="2">Uncharacterized protein</fullName>
    </submittedName>
</protein>
<proteinExistence type="predicted"/>
<name>A0A139AKG3_GONPJ</name>
<evidence type="ECO:0000313" key="3">
    <source>
        <dbReference type="Proteomes" id="UP000070544"/>
    </source>
</evidence>
<organism evidence="2 3">
    <name type="scientific">Gonapodya prolifera (strain JEL478)</name>
    <name type="common">Monoblepharis prolifera</name>
    <dbReference type="NCBI Taxonomy" id="1344416"/>
    <lineage>
        <taxon>Eukaryota</taxon>
        <taxon>Fungi</taxon>
        <taxon>Fungi incertae sedis</taxon>
        <taxon>Chytridiomycota</taxon>
        <taxon>Chytridiomycota incertae sedis</taxon>
        <taxon>Monoblepharidomycetes</taxon>
        <taxon>Monoblepharidales</taxon>
        <taxon>Gonapodyaceae</taxon>
        <taxon>Gonapodya</taxon>
    </lineage>
</organism>
<reference evidence="2 3" key="1">
    <citation type="journal article" date="2015" name="Genome Biol. Evol.">
        <title>Phylogenomic analyses indicate that early fungi evolved digesting cell walls of algal ancestors of land plants.</title>
        <authorList>
            <person name="Chang Y."/>
            <person name="Wang S."/>
            <person name="Sekimoto S."/>
            <person name="Aerts A.L."/>
            <person name="Choi C."/>
            <person name="Clum A."/>
            <person name="LaButti K.M."/>
            <person name="Lindquist E.A."/>
            <person name="Yee Ngan C."/>
            <person name="Ohm R.A."/>
            <person name="Salamov A.A."/>
            <person name="Grigoriev I.V."/>
            <person name="Spatafora J.W."/>
            <person name="Berbee M.L."/>
        </authorList>
    </citation>
    <scope>NUCLEOTIDE SEQUENCE [LARGE SCALE GENOMIC DNA]</scope>
    <source>
        <strain evidence="2 3">JEL478</strain>
    </source>
</reference>